<dbReference type="PANTHER" id="PTHR43591:SF24">
    <property type="entry name" value="2-METHOXY-6-POLYPRENYL-1,4-BENZOQUINOL METHYLASE, MITOCHONDRIAL"/>
    <property type="match status" value="1"/>
</dbReference>
<dbReference type="PANTHER" id="PTHR43591">
    <property type="entry name" value="METHYLTRANSFERASE"/>
    <property type="match status" value="1"/>
</dbReference>
<dbReference type="GO" id="GO:0009234">
    <property type="term" value="P:menaquinone biosynthetic process"/>
    <property type="evidence" value="ECO:0007669"/>
    <property type="project" value="UniProtKB-UniRule"/>
</dbReference>
<protein>
    <recommendedName>
        <fullName evidence="4">Demethylmenaquinone methyltransferase</fullName>
        <ecNumber evidence="4">2.1.1.163</ecNumber>
    </recommendedName>
</protein>
<dbReference type="NCBIfam" id="TIGR01934">
    <property type="entry name" value="MenG_MenH_UbiE"/>
    <property type="match status" value="1"/>
</dbReference>
<comment type="pathway">
    <text evidence="4">Quinol/quinone metabolism; menaquinone biosynthesis; menaquinol from 1,4-dihydroxy-2-naphthoate: step 2/2.</text>
</comment>
<comment type="catalytic activity">
    <reaction evidence="4">
        <text>a 2-demethylmenaquinol + S-adenosyl-L-methionine = a menaquinol + S-adenosyl-L-homocysteine + H(+)</text>
        <dbReference type="Rhea" id="RHEA:42640"/>
        <dbReference type="Rhea" id="RHEA-COMP:9539"/>
        <dbReference type="Rhea" id="RHEA-COMP:9563"/>
        <dbReference type="ChEBI" id="CHEBI:15378"/>
        <dbReference type="ChEBI" id="CHEBI:18151"/>
        <dbReference type="ChEBI" id="CHEBI:55437"/>
        <dbReference type="ChEBI" id="CHEBI:57856"/>
        <dbReference type="ChEBI" id="CHEBI:59789"/>
        <dbReference type="EC" id="2.1.1.163"/>
    </reaction>
</comment>
<feature type="binding site" evidence="4">
    <location>
        <position position="84"/>
    </location>
    <ligand>
        <name>S-adenosyl-L-methionine</name>
        <dbReference type="ChEBI" id="CHEBI:59789"/>
    </ligand>
</feature>
<gene>
    <name evidence="4" type="primary">menG</name>
    <name evidence="5" type="ORF">CIK84_13505</name>
</gene>
<proteinExistence type="inferred from homology"/>
<keyword evidence="2 4" id="KW-0808">Transferase</keyword>
<evidence type="ECO:0000256" key="2">
    <source>
        <dbReference type="ARBA" id="ARBA00022679"/>
    </source>
</evidence>
<dbReference type="SUPFAM" id="SSF53335">
    <property type="entry name" value="S-adenosyl-L-methionine-dependent methyltransferases"/>
    <property type="match status" value="1"/>
</dbReference>
<dbReference type="GO" id="GO:0043770">
    <property type="term" value="F:demethylmenaquinone methyltransferase activity"/>
    <property type="evidence" value="ECO:0007669"/>
    <property type="project" value="UniProtKB-UniRule"/>
</dbReference>
<organism evidence="5 6">
    <name type="scientific">Glutamicibacter arilaitensis</name>
    <dbReference type="NCBI Taxonomy" id="256701"/>
    <lineage>
        <taxon>Bacteria</taxon>
        <taxon>Bacillati</taxon>
        <taxon>Actinomycetota</taxon>
        <taxon>Actinomycetes</taxon>
        <taxon>Micrococcales</taxon>
        <taxon>Micrococcaceae</taxon>
        <taxon>Glutamicibacter</taxon>
    </lineage>
</organism>
<dbReference type="UniPathway" id="UPA00079">
    <property type="reaction ID" value="UER00169"/>
</dbReference>
<evidence type="ECO:0000313" key="6">
    <source>
        <dbReference type="Proteomes" id="UP000235739"/>
    </source>
</evidence>
<sequence>MSSQNARAGLDKKADQVQEMFDKLAPRYDLLNTLMTGGIVNYWRKITTEAIAPKPGERILDLAAGTGTSSVPLAEAGADVTACDMSHGMLDEGRKRYPQLNFVYGDGTDLPFEDNTFDAVTISYGLRNIADTEKALSEMRRVAKPGGRIVVTEFSTPTVAPIKTAYKQFLPRAIPALGYLVSPNPTAYAYLAESIAAWPDQDELGAKFVNVGWKNVEYRNLTGGIVAVHRAWK</sequence>
<dbReference type="EC" id="2.1.1.163" evidence="4"/>
<accession>A0A2N7S0K5</accession>
<evidence type="ECO:0000256" key="1">
    <source>
        <dbReference type="ARBA" id="ARBA00022603"/>
    </source>
</evidence>
<dbReference type="HAMAP" id="MF_01813">
    <property type="entry name" value="MenG_UbiE_methyltr"/>
    <property type="match status" value="1"/>
</dbReference>
<dbReference type="PROSITE" id="PS51608">
    <property type="entry name" value="SAM_MT_UBIE"/>
    <property type="match status" value="1"/>
</dbReference>
<dbReference type="InterPro" id="IPR004033">
    <property type="entry name" value="UbiE/COQ5_MeTrFase"/>
</dbReference>
<evidence type="ECO:0000313" key="5">
    <source>
        <dbReference type="EMBL" id="PMQ19668.1"/>
    </source>
</evidence>
<keyword evidence="1 4" id="KW-0489">Methyltransferase</keyword>
<reference evidence="5 6" key="1">
    <citation type="journal article" date="2017" name="Elife">
        <title>Extensive horizontal gene transfer in cheese-associated bacteria.</title>
        <authorList>
            <person name="Bonham K.S."/>
            <person name="Wolfe B.E."/>
            <person name="Dutton R.J."/>
        </authorList>
    </citation>
    <scope>NUCLEOTIDE SEQUENCE [LARGE SCALE GENOMIC DNA]</scope>
    <source>
        <strain evidence="5 6">JB182</strain>
    </source>
</reference>
<dbReference type="NCBIfam" id="NF001241">
    <property type="entry name" value="PRK00216.1-2"/>
    <property type="match status" value="1"/>
</dbReference>
<dbReference type="Pfam" id="PF01209">
    <property type="entry name" value="Ubie_methyltran"/>
    <property type="match status" value="1"/>
</dbReference>
<name>A0A2N7S0K5_9MICC</name>
<comment type="similarity">
    <text evidence="4">Belongs to the class I-like SAM-binding methyltransferase superfamily. MenG/UbiE family.</text>
</comment>
<feature type="binding site" evidence="4">
    <location>
        <position position="123"/>
    </location>
    <ligand>
        <name>S-adenosyl-L-methionine</name>
        <dbReference type="ChEBI" id="CHEBI:59789"/>
    </ligand>
</feature>
<dbReference type="CDD" id="cd02440">
    <property type="entry name" value="AdoMet_MTases"/>
    <property type="match status" value="1"/>
</dbReference>
<dbReference type="GO" id="GO:0032259">
    <property type="term" value="P:methylation"/>
    <property type="evidence" value="ECO:0007669"/>
    <property type="project" value="UniProtKB-KW"/>
</dbReference>
<feature type="binding site" evidence="4">
    <location>
        <begin position="106"/>
        <end position="107"/>
    </location>
    <ligand>
        <name>S-adenosyl-L-methionine</name>
        <dbReference type="ChEBI" id="CHEBI:59789"/>
    </ligand>
</feature>
<dbReference type="InterPro" id="IPR029063">
    <property type="entry name" value="SAM-dependent_MTases_sf"/>
</dbReference>
<dbReference type="Gene3D" id="3.40.50.150">
    <property type="entry name" value="Vaccinia Virus protein VP39"/>
    <property type="match status" value="1"/>
</dbReference>
<comment type="function">
    <text evidence="4">Methyltransferase required for the conversion of demethylmenaquinol (DMKH2) to menaquinol (MKH2).</text>
</comment>
<feature type="binding site" evidence="4">
    <location>
        <position position="66"/>
    </location>
    <ligand>
        <name>S-adenosyl-L-methionine</name>
        <dbReference type="ChEBI" id="CHEBI:59789"/>
    </ligand>
</feature>
<dbReference type="RefSeq" id="WP_102598760.1">
    <property type="nucleotide sequence ID" value="NZ_JABUYH010000024.1"/>
</dbReference>
<dbReference type="AlphaFoldDB" id="A0A2N7S0K5"/>
<keyword evidence="4" id="KW-0474">Menaquinone biosynthesis</keyword>
<dbReference type="Proteomes" id="UP000235739">
    <property type="component" value="Unassembled WGS sequence"/>
</dbReference>
<evidence type="ECO:0000256" key="4">
    <source>
        <dbReference type="HAMAP-Rule" id="MF_01813"/>
    </source>
</evidence>
<evidence type="ECO:0000256" key="3">
    <source>
        <dbReference type="ARBA" id="ARBA00022691"/>
    </source>
</evidence>
<keyword evidence="3 4" id="KW-0949">S-adenosyl-L-methionine</keyword>
<dbReference type="EMBL" id="PNQX01000002">
    <property type="protein sequence ID" value="PMQ19668.1"/>
    <property type="molecule type" value="Genomic_DNA"/>
</dbReference>
<comment type="caution">
    <text evidence="5">The sequence shown here is derived from an EMBL/GenBank/DDBJ whole genome shotgun (WGS) entry which is preliminary data.</text>
</comment>